<evidence type="ECO:0000256" key="2">
    <source>
        <dbReference type="ARBA" id="ARBA00022801"/>
    </source>
</evidence>
<evidence type="ECO:0000256" key="1">
    <source>
        <dbReference type="ARBA" id="ARBA00005336"/>
    </source>
</evidence>
<dbReference type="RefSeq" id="WP_163819414.1">
    <property type="nucleotide sequence ID" value="NZ_JAAGOB010000007.1"/>
</dbReference>
<comment type="caution">
    <text evidence="5">The sequence shown here is derived from an EMBL/GenBank/DDBJ whole genome shotgun (WGS) entry which is preliminary data.</text>
</comment>
<dbReference type="GO" id="GO:0009254">
    <property type="term" value="P:peptidoglycan turnover"/>
    <property type="evidence" value="ECO:0007669"/>
    <property type="project" value="TreeGrafter"/>
</dbReference>
<dbReference type="SUPFAM" id="SSF51445">
    <property type="entry name" value="(Trans)glycosidases"/>
    <property type="match status" value="1"/>
</dbReference>
<organism evidence="5 6">
    <name type="scientific">Phytoactinopolyspora alkaliphila</name>
    <dbReference type="NCBI Taxonomy" id="1783498"/>
    <lineage>
        <taxon>Bacteria</taxon>
        <taxon>Bacillati</taxon>
        <taxon>Actinomycetota</taxon>
        <taxon>Actinomycetes</taxon>
        <taxon>Jiangellales</taxon>
        <taxon>Jiangellaceae</taxon>
        <taxon>Phytoactinopolyspora</taxon>
    </lineage>
</organism>
<evidence type="ECO:0000256" key="3">
    <source>
        <dbReference type="ARBA" id="ARBA00023295"/>
    </source>
</evidence>
<dbReference type="InterPro" id="IPR050226">
    <property type="entry name" value="NagZ_Beta-hexosaminidase"/>
</dbReference>
<sequence length="527" mass="55045">MVQRSSRLHPSAPLTPDGHAWVDGWLDRLTPVQKAAQCLVVLPGATTDGMPDEATIAALRGGLGTLHSITDLRASQAARYHAVVGEVSSDAGFPPVFVTGNLEAGVGYSLGATGTDFPYPRGIGMAGSAALAYRAARQAAEEAYALGYRWTLSPCIDVVTTPDDPILGVRAYGVDASGTSALGTAQIRGYQDAGVLATAKHYPGHGDSAVDSHLDLPRIDRSAHDHESVHLAPFRAAAEAGVASIMVAHVVLPGLGIDVPASLSPEVNRGWLRDELGYTGVIITDSLRMRAVAARYDAGAAALLALHAGADVANVKCPAEDFPAVLTRLSDAIDSGELDEATLDAAFRRLLEARWRCGAHEPASFDASEARRYDPPLEWDDELRGATVSVRGDGDGLRRDGTNVVMGDTALASRTTELIRERGFPVTLVASRPTASSLAAVATDASIDTVVPVFSPSLPITAQERQEISTATTSEEVRAKIAAVLVNSALDAADLPDTGTALVSLPAVDPFEMVTDAAVRAAIDVLT</sequence>
<dbReference type="Proteomes" id="UP000469185">
    <property type="component" value="Unassembled WGS sequence"/>
</dbReference>
<comment type="similarity">
    <text evidence="1">Belongs to the glycosyl hydrolase 3 family.</text>
</comment>
<dbReference type="EMBL" id="JAAGOB010000007">
    <property type="protein sequence ID" value="NED96642.1"/>
    <property type="molecule type" value="Genomic_DNA"/>
</dbReference>
<evidence type="ECO:0000313" key="6">
    <source>
        <dbReference type="Proteomes" id="UP000469185"/>
    </source>
</evidence>
<keyword evidence="6" id="KW-1185">Reference proteome</keyword>
<dbReference type="PANTHER" id="PTHR30480:SF16">
    <property type="entry name" value="GLYCOSIDE HYDROLASE FAMILY 3 DOMAIN PROTEIN"/>
    <property type="match status" value="1"/>
</dbReference>
<protein>
    <recommendedName>
        <fullName evidence="4">Glycoside hydrolase family 3 N-terminal domain-containing protein</fullName>
    </recommendedName>
</protein>
<dbReference type="Pfam" id="PF00933">
    <property type="entry name" value="Glyco_hydro_3"/>
    <property type="match status" value="1"/>
</dbReference>
<dbReference type="InterPro" id="IPR036962">
    <property type="entry name" value="Glyco_hydro_3_N_sf"/>
</dbReference>
<dbReference type="PANTHER" id="PTHR30480">
    <property type="entry name" value="BETA-HEXOSAMINIDASE-RELATED"/>
    <property type="match status" value="1"/>
</dbReference>
<dbReference type="GO" id="GO:0004553">
    <property type="term" value="F:hydrolase activity, hydrolyzing O-glycosyl compounds"/>
    <property type="evidence" value="ECO:0007669"/>
    <property type="project" value="InterPro"/>
</dbReference>
<dbReference type="GO" id="GO:0005975">
    <property type="term" value="P:carbohydrate metabolic process"/>
    <property type="evidence" value="ECO:0007669"/>
    <property type="project" value="InterPro"/>
</dbReference>
<keyword evidence="3" id="KW-0326">Glycosidase</keyword>
<dbReference type="InterPro" id="IPR001764">
    <property type="entry name" value="Glyco_hydro_3_N"/>
</dbReference>
<accession>A0A6N9YNU5</accession>
<feature type="domain" description="Glycoside hydrolase family 3 N-terminal" evidence="4">
    <location>
        <begin position="94"/>
        <end position="352"/>
    </location>
</feature>
<dbReference type="InterPro" id="IPR017853">
    <property type="entry name" value="GH"/>
</dbReference>
<dbReference type="Gene3D" id="3.20.20.300">
    <property type="entry name" value="Glycoside hydrolase, family 3, N-terminal domain"/>
    <property type="match status" value="1"/>
</dbReference>
<evidence type="ECO:0000313" key="5">
    <source>
        <dbReference type="EMBL" id="NED96642.1"/>
    </source>
</evidence>
<name>A0A6N9YNU5_9ACTN</name>
<proteinExistence type="inferred from homology"/>
<gene>
    <name evidence="5" type="ORF">G1H11_15135</name>
</gene>
<reference evidence="5 6" key="1">
    <citation type="submission" date="2020-02" db="EMBL/GenBank/DDBJ databases">
        <authorList>
            <person name="Li X.-J."/>
            <person name="Feng X.-M."/>
        </authorList>
    </citation>
    <scope>NUCLEOTIDE SEQUENCE [LARGE SCALE GENOMIC DNA]</scope>
    <source>
        <strain evidence="5 6">CGMCC 4.7225</strain>
    </source>
</reference>
<evidence type="ECO:0000259" key="4">
    <source>
        <dbReference type="Pfam" id="PF00933"/>
    </source>
</evidence>
<dbReference type="AlphaFoldDB" id="A0A6N9YNU5"/>
<keyword evidence="2" id="KW-0378">Hydrolase</keyword>